<evidence type="ECO:0000313" key="1">
    <source>
        <dbReference type="EMBL" id="TKR69877.1"/>
    </source>
</evidence>
<organism evidence="1 2">
    <name type="scientific">Steinernema carpocapsae</name>
    <name type="common">Entomopathogenic nematode</name>
    <dbReference type="NCBI Taxonomy" id="34508"/>
    <lineage>
        <taxon>Eukaryota</taxon>
        <taxon>Metazoa</taxon>
        <taxon>Ecdysozoa</taxon>
        <taxon>Nematoda</taxon>
        <taxon>Chromadorea</taxon>
        <taxon>Rhabditida</taxon>
        <taxon>Tylenchina</taxon>
        <taxon>Panagrolaimomorpha</taxon>
        <taxon>Strongyloidoidea</taxon>
        <taxon>Steinernematidae</taxon>
        <taxon>Steinernema</taxon>
    </lineage>
</organism>
<proteinExistence type="predicted"/>
<reference evidence="1 2" key="1">
    <citation type="journal article" date="2015" name="Genome Biol.">
        <title>Comparative genomics of Steinernema reveals deeply conserved gene regulatory networks.</title>
        <authorList>
            <person name="Dillman A.R."/>
            <person name="Macchietto M."/>
            <person name="Porter C.F."/>
            <person name="Rogers A."/>
            <person name="Williams B."/>
            <person name="Antoshechkin I."/>
            <person name="Lee M.M."/>
            <person name="Goodwin Z."/>
            <person name="Lu X."/>
            <person name="Lewis E.E."/>
            <person name="Goodrich-Blair H."/>
            <person name="Stock S.P."/>
            <person name="Adams B.J."/>
            <person name="Sternberg P.W."/>
            <person name="Mortazavi A."/>
        </authorList>
    </citation>
    <scope>NUCLEOTIDE SEQUENCE [LARGE SCALE GENOMIC DNA]</scope>
    <source>
        <strain evidence="1 2">ALL</strain>
    </source>
</reference>
<protein>
    <submittedName>
        <fullName evidence="1">Uncharacterized protein</fullName>
    </submittedName>
</protein>
<dbReference type="Proteomes" id="UP000298663">
    <property type="component" value="Unassembled WGS sequence"/>
</dbReference>
<accession>A0A4U5MKF6</accession>
<evidence type="ECO:0000313" key="2">
    <source>
        <dbReference type="Proteomes" id="UP000298663"/>
    </source>
</evidence>
<sequence length="99" mass="11000">MITSFDAFKRYLRQKDVIPFAFSVTTAVIRSALCFTIPRRSLISGVITFCSRKLWKLMLICDKLHNSDASFRVTGAAILSSEAVLTLFYIKCGGSVATI</sequence>
<gene>
    <name evidence="1" type="ORF">L596_021970</name>
</gene>
<comment type="caution">
    <text evidence="1">The sequence shown here is derived from an EMBL/GenBank/DDBJ whole genome shotgun (WGS) entry which is preliminary data.</text>
</comment>
<reference evidence="1 2" key="2">
    <citation type="journal article" date="2019" name="G3 (Bethesda)">
        <title>Hybrid Assembly of the Genome of the Entomopathogenic Nematode Steinernema carpocapsae Identifies the X-Chromosome.</title>
        <authorList>
            <person name="Serra L."/>
            <person name="Macchietto M."/>
            <person name="Macias-Munoz A."/>
            <person name="McGill C.J."/>
            <person name="Rodriguez I.M."/>
            <person name="Rodriguez B."/>
            <person name="Murad R."/>
            <person name="Mortazavi A."/>
        </authorList>
    </citation>
    <scope>NUCLEOTIDE SEQUENCE [LARGE SCALE GENOMIC DNA]</scope>
    <source>
        <strain evidence="1 2">ALL</strain>
    </source>
</reference>
<dbReference type="EMBL" id="AZBU02000007">
    <property type="protein sequence ID" value="TKR69877.1"/>
    <property type="molecule type" value="Genomic_DNA"/>
</dbReference>
<name>A0A4U5MKF6_STECR</name>
<keyword evidence="2" id="KW-1185">Reference proteome</keyword>
<dbReference type="AlphaFoldDB" id="A0A4U5MKF6"/>